<evidence type="ECO:0000313" key="2">
    <source>
        <dbReference type="EMBL" id="SHN62829.1"/>
    </source>
</evidence>
<organism evidence="2 3">
    <name type="scientific">Desulfovibrio litoralis DSM 11393</name>
    <dbReference type="NCBI Taxonomy" id="1121455"/>
    <lineage>
        <taxon>Bacteria</taxon>
        <taxon>Pseudomonadati</taxon>
        <taxon>Thermodesulfobacteriota</taxon>
        <taxon>Desulfovibrionia</taxon>
        <taxon>Desulfovibrionales</taxon>
        <taxon>Desulfovibrionaceae</taxon>
        <taxon>Desulfovibrio</taxon>
    </lineage>
</organism>
<sequence>MATTQLRNPKGQIVSISVIPNMELAFGFETGTALYSHEDNNLVISFADGGQIILENFYVQPADAMPKFVVEEGTDMPAEQFLAQFNDETLLPAAGPTANAQPATGADGSGLNAYLDNAGNLIDGVDRLNGLGNDQWSRNTEVSESTIANVSYDDSGSEPTGPEQTPYDARAVMYTQDTTTPAGISFFGIKVNSPQDIEWKDPAFKNYFDINIDANGLLTLTLNQAGLDYVAANGTENIYGYITLKNDKGSFNVQVILNQNDDISSKDLNAEDPSKNGGYSLDKGGLKHGEWHQGQEFKNGTLESSDKDDYIRFNNTVSGSTINAGSGKDSVYLGGLDGKNTVIADDGQVTVEKNLTTGTAYAIKTVGEENSVSANKANVDIKAGGDAGYGMYANAGSNTVNTGQGDIALTVSSKDYSVGMEASNGGANTLQANNGNVKIDIDSLNGTGRGINSDTNADSRNTITAKNIDIDVDAEKYAYGVTGQATLKADGDITIDANANQLGAGGVNNTGDSFIDAGGKIVINAKNQDAQTQFMSNNSSTYGVSSVNGTLDIKSGSTIDITASTTGDGSAASGIIQNYGGSTTINAKDDITISATKTSANVNETKAAASGIYTYGNSNKNSISITSETGNITINANDNAKFTTGLGGSGRNSGANGINMVMGNVDVNLNAKETAYINVNQETATPGSYAWGVNNQSIGDFNLNAKQADINIKAELGAKGLFVQKEAATNTVTAETVNMNINVNNGTATAMDSYVSGSSELAGKNIINARKDDGTGKVDIQLNSNNGEVSGMNAARSGQNIIDTDNVILNMTGNTATGLGASGLGASNTIKGNDISINTTGKTGVATGIGASSGGINTITGDTGTTDKLIISTTSGTGGNATGMWASGASTGTNPTASRNTINGIENVTIEASGGKSAYGINATEGGVNEILNANDVKINAKGGTSNAYGVNSTISGQNIIESTGNVDISANHTRTFVNSYGMYAQDADSKNSVNADGNVKINATSTGGNAFGLFSTVGGTNTVTADGNVDIHAKAKETGSGVHVVGKDSKVIIDAGGDVKISGSANSISYARGIAAENKGDISISGKNVTIEATNTGTGYAISVGAIGGTTDINADEKLIINATSTKGTSFGVQAKDSGQNTITATDVEINVKGREESSGLSASYGTNIIDSEKVKINVDQTATGNKVNTSIISGMDISSNYLNPDYKNEIKAKDIEIKVNSHDYNYAAVGMNNTGGKNVITGTGETDKLLLEVTGNSSTGMSPSVGMKASGKAAINTIDGVEDITIDVKDKSKGGAAGLYANTTGTNQILNAEKVNIMVEAQEGHTRGLHSVISGSSNIVAGTDQDTDRLDINVKLQAAGSAYGVEAQGGTNTIRDIETVNIDVERSHTENNFIASGLYAWSKGKNEIINAKNVNIDVDTNGFAYGLYASESDNTISNVENININTTSGKNTATGMHTTAGGKNTITGSAKDTDKIAIITEGNSTGTNVVSGMYATNTGSTLMSSTNTISGIEDVKIKTTNNNTGDTYGIYSSAGGKNTIEDAVLTDVKAYGKGTTRGVHSDNKGKTEIISDNINVLAQNTGAGLAVGVSAKDAQTILTATGGTINVEANANSNANIAYGLATNTDGQNILTAKDVNIDATNTNGGAYGLSGSGTNGINTINATGNVDIDAKGTGVTYGASAYSNGGKNVITADSVNISAESSSNNAYGLHAVYGTNTIQAHENATTGIEVRITVTAGAGKEALAMYAGGTAAINKITGTEHSDYVNIKGNIYAENGGKNIISTGAGDDTVVLDGKVYSSGTGSPTGLTLEMGDGYDILTLKATSFNDFETKFSAWLLQMAANPKFGVESIEVTNWSNWSQADQASLLDFFSSNSQFAGIDVPKTVTDDFVAGTVDHTNPTFIDRQSSFDGIKDGADSVHNFNSDKNDTIRVDGDVSHTDLTFADAGHDSLNISGALHDSSVNTDVSYNGTLNLEAGSLDNSNLDLLGGINNINIHGEIDNFSSVTLGSGNDTLNVQGDFTGTINMGAGDDTVMLHGNADGGTVHGGDGNDTIIGDAGNNTLYGDAGNDILNGGDGNDVLYGGFGADTFVWEGPHLGGTDTIMDFNIAGGDKIELEHLFSDTSDLSQLLHDHRLDLKVNQGNNSALELTIKSSGGETEQTIIIHGSTQDGSSLGVAYADIGSDQTEQLALLQQIIILQNQ</sequence>
<protein>
    <submittedName>
        <fullName evidence="2">Type I secretion C-terminal target domain (VC_A0849 subclass)</fullName>
    </submittedName>
</protein>
<dbReference type="EMBL" id="FRDI01000005">
    <property type="protein sequence ID" value="SHN62829.1"/>
    <property type="molecule type" value="Genomic_DNA"/>
</dbReference>
<keyword evidence="3" id="KW-1185">Reference proteome</keyword>
<dbReference type="Proteomes" id="UP000186469">
    <property type="component" value="Unassembled WGS sequence"/>
</dbReference>
<dbReference type="InterPro" id="IPR011049">
    <property type="entry name" value="Serralysin-like_metalloprot_C"/>
</dbReference>
<dbReference type="PRINTS" id="PR00313">
    <property type="entry name" value="CABNDNGRPT"/>
</dbReference>
<feature type="compositionally biased region" description="Basic and acidic residues" evidence="1">
    <location>
        <begin position="264"/>
        <end position="274"/>
    </location>
</feature>
<gene>
    <name evidence="2" type="ORF">SAMN02745728_01306</name>
</gene>
<dbReference type="GO" id="GO:0005509">
    <property type="term" value="F:calcium ion binding"/>
    <property type="evidence" value="ECO:0007669"/>
    <property type="project" value="InterPro"/>
</dbReference>
<reference evidence="2 3" key="1">
    <citation type="submission" date="2016-12" db="EMBL/GenBank/DDBJ databases">
        <authorList>
            <person name="Song W.-J."/>
            <person name="Kurnit D.M."/>
        </authorList>
    </citation>
    <scope>NUCLEOTIDE SEQUENCE [LARGE SCALE GENOMIC DNA]</scope>
    <source>
        <strain evidence="2 3">DSM 11393</strain>
    </source>
</reference>
<feature type="region of interest" description="Disordered" evidence="1">
    <location>
        <begin position="264"/>
        <end position="284"/>
    </location>
</feature>
<dbReference type="OrthoDB" id="1551210at2"/>
<dbReference type="SUPFAM" id="SSF51120">
    <property type="entry name" value="beta-Roll"/>
    <property type="match status" value="1"/>
</dbReference>
<dbReference type="Pfam" id="PF00353">
    <property type="entry name" value="HemolysinCabind"/>
    <property type="match status" value="1"/>
</dbReference>
<evidence type="ECO:0000256" key="1">
    <source>
        <dbReference type="SAM" id="MobiDB-lite"/>
    </source>
</evidence>
<dbReference type="InterPro" id="IPR001343">
    <property type="entry name" value="Hemolysn_Ca-bd"/>
</dbReference>
<dbReference type="STRING" id="1121455.SAMN02745728_01306"/>
<proteinExistence type="predicted"/>
<dbReference type="PROSITE" id="PS00330">
    <property type="entry name" value="HEMOLYSIN_CALCIUM"/>
    <property type="match status" value="1"/>
</dbReference>
<dbReference type="NCBIfam" id="TIGR03661">
    <property type="entry name" value="T1SS_VCA0849"/>
    <property type="match status" value="1"/>
</dbReference>
<accession>A0A1M7SWG0</accession>
<dbReference type="InterPro" id="IPR019960">
    <property type="entry name" value="T1SS_VCA0849"/>
</dbReference>
<name>A0A1M7SWG0_9BACT</name>
<dbReference type="RefSeq" id="WP_072696999.1">
    <property type="nucleotide sequence ID" value="NZ_FRDI01000005.1"/>
</dbReference>
<evidence type="ECO:0000313" key="3">
    <source>
        <dbReference type="Proteomes" id="UP000186469"/>
    </source>
</evidence>
<dbReference type="InterPro" id="IPR018511">
    <property type="entry name" value="Hemolysin-typ_Ca-bd_CS"/>
</dbReference>